<dbReference type="Proteomes" id="UP000183471">
    <property type="component" value="Unassembled WGS sequence"/>
</dbReference>
<feature type="transmembrane region" description="Helical" evidence="1">
    <location>
        <begin position="12"/>
        <end position="30"/>
    </location>
</feature>
<protein>
    <submittedName>
        <fullName evidence="3">Cupin domain protein</fullName>
    </submittedName>
</protein>
<dbReference type="EMBL" id="FNKY01000001">
    <property type="protein sequence ID" value="SDQ73366.1"/>
    <property type="molecule type" value="Genomic_DNA"/>
</dbReference>
<feature type="domain" description="Cupin type-2" evidence="2">
    <location>
        <begin position="67"/>
        <end position="136"/>
    </location>
</feature>
<proteinExistence type="predicted"/>
<accession>A0ABY0TF38</accession>
<comment type="caution">
    <text evidence="3">The sequence shown here is derived from an EMBL/GenBank/DDBJ whole genome shotgun (WGS) entry which is preliminary data.</text>
</comment>
<keyword evidence="1" id="KW-0472">Membrane</keyword>
<evidence type="ECO:0000256" key="1">
    <source>
        <dbReference type="SAM" id="Phobius"/>
    </source>
</evidence>
<keyword evidence="4" id="KW-1185">Reference proteome</keyword>
<dbReference type="SUPFAM" id="SSF51182">
    <property type="entry name" value="RmlC-like cupins"/>
    <property type="match status" value="1"/>
</dbReference>
<dbReference type="Gene3D" id="2.60.120.10">
    <property type="entry name" value="Jelly Rolls"/>
    <property type="match status" value="1"/>
</dbReference>
<sequence length="150" mass="16220">MKFNSIILLPNIVKVFSILFMASLLWMGWITGAPDARAGVTSTGITLTPVTSQVLPDDPKTTLTTVVVNLAPEAKTGSHRHGGMVFVYVLEGTVRSQLNSGEIIEFHPGQSWSEPPGTVHSFMENPSRTVPARLLATLITPTGEQLTTYD</sequence>
<reference evidence="3 4" key="1">
    <citation type="submission" date="2016-10" db="EMBL/GenBank/DDBJ databases">
        <authorList>
            <person name="Varghese N."/>
            <person name="Submissions S."/>
        </authorList>
    </citation>
    <scope>NUCLEOTIDE SEQUENCE [LARGE SCALE GENOMIC DNA]</scope>
    <source>
        <strain evidence="3 4">Nl1</strain>
    </source>
</reference>
<name>A0ABY0TF38_9PROT</name>
<dbReference type="CDD" id="cd02234">
    <property type="entry name" value="cupin_BLR7677-like"/>
    <property type="match status" value="1"/>
</dbReference>
<dbReference type="Pfam" id="PF07883">
    <property type="entry name" value="Cupin_2"/>
    <property type="match status" value="1"/>
</dbReference>
<dbReference type="InterPro" id="IPR011051">
    <property type="entry name" value="RmlC_Cupin_sf"/>
</dbReference>
<evidence type="ECO:0000259" key="2">
    <source>
        <dbReference type="Pfam" id="PF07883"/>
    </source>
</evidence>
<dbReference type="PANTHER" id="PTHR38599">
    <property type="entry name" value="CUPIN DOMAIN PROTEIN (AFU_ORTHOLOGUE AFUA_3G13620)"/>
    <property type="match status" value="1"/>
</dbReference>
<organism evidence="3 4">
    <name type="scientific">Nitrosospira multiformis</name>
    <dbReference type="NCBI Taxonomy" id="1231"/>
    <lineage>
        <taxon>Bacteria</taxon>
        <taxon>Pseudomonadati</taxon>
        <taxon>Pseudomonadota</taxon>
        <taxon>Betaproteobacteria</taxon>
        <taxon>Nitrosomonadales</taxon>
        <taxon>Nitrosomonadaceae</taxon>
        <taxon>Nitrosospira</taxon>
    </lineage>
</organism>
<gene>
    <name evidence="3" type="ORF">SAMN05216402_2067</name>
</gene>
<keyword evidence="1" id="KW-0812">Transmembrane</keyword>
<dbReference type="InterPro" id="IPR013096">
    <property type="entry name" value="Cupin_2"/>
</dbReference>
<dbReference type="InterPro" id="IPR014710">
    <property type="entry name" value="RmlC-like_jellyroll"/>
</dbReference>
<keyword evidence="1" id="KW-1133">Transmembrane helix</keyword>
<evidence type="ECO:0000313" key="4">
    <source>
        <dbReference type="Proteomes" id="UP000183471"/>
    </source>
</evidence>
<dbReference type="PANTHER" id="PTHR38599:SF1">
    <property type="entry name" value="CUPIN DOMAIN PROTEIN (AFU_ORTHOLOGUE AFUA_3G13620)"/>
    <property type="match status" value="1"/>
</dbReference>
<evidence type="ECO:0000313" key="3">
    <source>
        <dbReference type="EMBL" id="SDQ73366.1"/>
    </source>
</evidence>